<dbReference type="EMBL" id="VSSQ01072188">
    <property type="protein sequence ID" value="MPN23622.1"/>
    <property type="molecule type" value="Genomic_DNA"/>
</dbReference>
<evidence type="ECO:0000256" key="1">
    <source>
        <dbReference type="SAM" id="MobiDB-lite"/>
    </source>
</evidence>
<sequence>MLAQHSAQHLGQIRGLLMRRLGACRNGAFMLPRRCGAVAQRINVGHAGAQMVVHHELIETVDSKAQIRIGISRLDASSPDDHVGRDVARRGDQQPLAQLLHPRVGQHVHLLAPKRHRGLLGNTRRQAAQNAVAPFHQRDVEPKTLAAAQALQQGRMGLQQFGRQLHSGRPSAHDGDRERAIVGE</sequence>
<feature type="compositionally biased region" description="Basic and acidic residues" evidence="1">
    <location>
        <begin position="171"/>
        <end position="184"/>
    </location>
</feature>
<feature type="region of interest" description="Disordered" evidence="1">
    <location>
        <begin position="165"/>
        <end position="184"/>
    </location>
</feature>
<dbReference type="AlphaFoldDB" id="A0A645GCB0"/>
<comment type="caution">
    <text evidence="2">The sequence shown here is derived from an EMBL/GenBank/DDBJ whole genome shotgun (WGS) entry which is preliminary data.</text>
</comment>
<accession>A0A645GCB0</accession>
<organism evidence="2">
    <name type="scientific">bioreactor metagenome</name>
    <dbReference type="NCBI Taxonomy" id="1076179"/>
    <lineage>
        <taxon>unclassified sequences</taxon>
        <taxon>metagenomes</taxon>
        <taxon>ecological metagenomes</taxon>
    </lineage>
</organism>
<protein>
    <submittedName>
        <fullName evidence="2">Uncharacterized protein</fullName>
    </submittedName>
</protein>
<gene>
    <name evidence="2" type="ORF">SDC9_171015</name>
</gene>
<proteinExistence type="predicted"/>
<reference evidence="2" key="1">
    <citation type="submission" date="2019-08" db="EMBL/GenBank/DDBJ databases">
        <authorList>
            <person name="Kucharzyk K."/>
            <person name="Murdoch R.W."/>
            <person name="Higgins S."/>
            <person name="Loffler F."/>
        </authorList>
    </citation>
    <scope>NUCLEOTIDE SEQUENCE</scope>
</reference>
<evidence type="ECO:0000313" key="2">
    <source>
        <dbReference type="EMBL" id="MPN23622.1"/>
    </source>
</evidence>
<name>A0A645GCB0_9ZZZZ</name>